<organism evidence="2 3">
    <name type="scientific">Coniochaeta pulveracea</name>
    <dbReference type="NCBI Taxonomy" id="177199"/>
    <lineage>
        <taxon>Eukaryota</taxon>
        <taxon>Fungi</taxon>
        <taxon>Dikarya</taxon>
        <taxon>Ascomycota</taxon>
        <taxon>Pezizomycotina</taxon>
        <taxon>Sordariomycetes</taxon>
        <taxon>Sordariomycetidae</taxon>
        <taxon>Coniochaetales</taxon>
        <taxon>Coniochaetaceae</taxon>
        <taxon>Coniochaeta</taxon>
    </lineage>
</organism>
<keyword evidence="3" id="KW-1185">Reference proteome</keyword>
<dbReference type="EMBL" id="QVQW01000005">
    <property type="protein sequence ID" value="RKU48432.1"/>
    <property type="molecule type" value="Genomic_DNA"/>
</dbReference>
<dbReference type="OrthoDB" id="10262413at2759"/>
<dbReference type="GO" id="GO:0004029">
    <property type="term" value="F:aldehyde dehydrogenase (NAD+) activity"/>
    <property type="evidence" value="ECO:0007669"/>
    <property type="project" value="TreeGrafter"/>
</dbReference>
<dbReference type="SUPFAM" id="SSF51735">
    <property type="entry name" value="NAD(P)-binding Rossmann-fold domains"/>
    <property type="match status" value="1"/>
</dbReference>
<dbReference type="Proteomes" id="UP000275385">
    <property type="component" value="Unassembled WGS sequence"/>
</dbReference>
<gene>
    <name evidence="2" type="ORF">DL546_009613</name>
</gene>
<comment type="caution">
    <text evidence="2">The sequence shown here is derived from an EMBL/GenBank/DDBJ whole genome shotgun (WGS) entry which is preliminary data.</text>
</comment>
<dbReference type="Gene3D" id="3.40.50.720">
    <property type="entry name" value="NAD(P)-binding Rossmann-like Domain"/>
    <property type="match status" value="1"/>
</dbReference>
<proteinExistence type="predicted"/>
<reference evidence="2 3" key="1">
    <citation type="submission" date="2018-08" db="EMBL/GenBank/DDBJ databases">
        <title>Draft genome of the lignicolous fungus Coniochaeta pulveracea.</title>
        <authorList>
            <person name="Borstlap C.J."/>
            <person name="De Witt R.N."/>
            <person name="Botha A."/>
            <person name="Volschenk H."/>
        </authorList>
    </citation>
    <scope>NUCLEOTIDE SEQUENCE [LARGE SCALE GENOMIC DNA]</scope>
    <source>
        <strain evidence="2 3">CAB683</strain>
    </source>
</reference>
<dbReference type="InterPro" id="IPR029903">
    <property type="entry name" value="RmlD-like-bd"/>
</dbReference>
<name>A0A420YKQ1_9PEZI</name>
<evidence type="ECO:0000313" key="2">
    <source>
        <dbReference type="EMBL" id="RKU48432.1"/>
    </source>
</evidence>
<sequence length="405" mass="42872">MLIIKHYMEFSTLRELGLQGMRLAQASYTCWIVARSYRGLAVAGRAPVWVVVEYKRVGSIVANPYAKVGPNTANSKAQHAVVRSNSRYTARIYIPPSCLTMKVFVTGSTGNIGTSLVKDLLAHGHTVVGLARSQAGVEKLTSLGATPLYGTLSDLPLLAKAAKESDAVAHLAFNHDFSDFANSCAAEQAAISAMGEALIGSGKPLVGTSGTMSMRKGKLASEKDERDVQDPLVQLRGASEDIALSFANKGVRACAIRLAPVVHGEGSLGFVQLLLKSVLDSKQVAVINDGKNRWPAVYTSDAARAYRLVLEKGTAGMVYHAVGEEQILVKDIAAAIGRKLGVPVVSKTAEEAAEVYGFLAGAVGADNPVSSDWTREVLGWEPVGKGLIEDIEDGLLDGVQVGLKL</sequence>
<dbReference type="PANTHER" id="PTHR48079">
    <property type="entry name" value="PROTEIN YEEZ"/>
    <property type="match status" value="1"/>
</dbReference>
<dbReference type="GO" id="GO:0005737">
    <property type="term" value="C:cytoplasm"/>
    <property type="evidence" value="ECO:0007669"/>
    <property type="project" value="TreeGrafter"/>
</dbReference>
<dbReference type="STRING" id="177199.A0A420YKQ1"/>
<evidence type="ECO:0000313" key="3">
    <source>
        <dbReference type="Proteomes" id="UP000275385"/>
    </source>
</evidence>
<dbReference type="InterPro" id="IPR051783">
    <property type="entry name" value="NAD(P)-dependent_oxidoreduct"/>
</dbReference>
<dbReference type="CDD" id="cd05262">
    <property type="entry name" value="SDR_a7"/>
    <property type="match status" value="1"/>
</dbReference>
<feature type="domain" description="RmlD-like substrate binding" evidence="1">
    <location>
        <begin position="101"/>
        <end position="344"/>
    </location>
</feature>
<dbReference type="InterPro" id="IPR036291">
    <property type="entry name" value="NAD(P)-bd_dom_sf"/>
</dbReference>
<protein>
    <recommendedName>
        <fullName evidence="1">RmlD-like substrate binding domain-containing protein</fullName>
    </recommendedName>
</protein>
<dbReference type="Pfam" id="PF04321">
    <property type="entry name" value="RmlD_sub_bind"/>
    <property type="match status" value="1"/>
</dbReference>
<evidence type="ECO:0000259" key="1">
    <source>
        <dbReference type="Pfam" id="PF04321"/>
    </source>
</evidence>
<dbReference type="AlphaFoldDB" id="A0A420YKQ1"/>
<accession>A0A420YKQ1</accession>
<dbReference type="PANTHER" id="PTHR48079:SF9">
    <property type="entry name" value="PUTATIVE-RELATED"/>
    <property type="match status" value="1"/>
</dbReference>